<dbReference type="InterPro" id="IPR011006">
    <property type="entry name" value="CheY-like_superfamily"/>
</dbReference>
<dbReference type="SUPFAM" id="SSF55874">
    <property type="entry name" value="ATPase domain of HSP90 chaperone/DNA topoisomerase II/histidine kinase"/>
    <property type="match status" value="1"/>
</dbReference>
<dbReference type="Pfam" id="PF02518">
    <property type="entry name" value="HATPase_c"/>
    <property type="match status" value="1"/>
</dbReference>
<dbReference type="PROSITE" id="PS50112">
    <property type="entry name" value="PAS"/>
    <property type="match status" value="1"/>
</dbReference>
<evidence type="ECO:0000256" key="2">
    <source>
        <dbReference type="ARBA" id="ARBA00012438"/>
    </source>
</evidence>
<dbReference type="PROSITE" id="PS50109">
    <property type="entry name" value="HIS_KIN"/>
    <property type="match status" value="1"/>
</dbReference>
<keyword evidence="3 9" id="KW-0597">Phosphoprotein</keyword>
<dbReference type="SUPFAM" id="SSF47384">
    <property type="entry name" value="Homodimeric domain of signal transducing histidine kinase"/>
    <property type="match status" value="1"/>
</dbReference>
<dbReference type="Pfam" id="PF00512">
    <property type="entry name" value="HisKA"/>
    <property type="match status" value="1"/>
</dbReference>
<keyword evidence="4" id="KW-0808">Transferase</keyword>
<evidence type="ECO:0000259" key="14">
    <source>
        <dbReference type="PROSITE" id="PS50112"/>
    </source>
</evidence>
<evidence type="ECO:0000256" key="3">
    <source>
        <dbReference type="ARBA" id="ARBA00022553"/>
    </source>
</evidence>
<accession>A0A8J7M0D1</accession>
<dbReference type="CDD" id="cd00082">
    <property type="entry name" value="HisKA"/>
    <property type="match status" value="1"/>
</dbReference>
<reference evidence="16" key="1">
    <citation type="submission" date="2020-12" db="EMBL/GenBank/DDBJ databases">
        <title>Geomonas sp. Red875, isolated from river sediment.</title>
        <authorList>
            <person name="Xu Z."/>
            <person name="Zhang Z."/>
            <person name="Masuda Y."/>
            <person name="Itoh H."/>
            <person name="Senoo K."/>
        </authorList>
    </citation>
    <scope>NUCLEOTIDE SEQUENCE</scope>
    <source>
        <strain evidence="16">Red875</strain>
    </source>
</reference>
<comment type="catalytic activity">
    <reaction evidence="1">
        <text>ATP + protein L-histidine = ADP + protein N-phospho-L-histidine.</text>
        <dbReference type="EC" id="2.7.13.3"/>
    </reaction>
</comment>
<evidence type="ECO:0000256" key="4">
    <source>
        <dbReference type="ARBA" id="ARBA00022679"/>
    </source>
</evidence>
<dbReference type="InterPro" id="IPR001789">
    <property type="entry name" value="Sig_transdc_resp-reg_receiver"/>
</dbReference>
<evidence type="ECO:0000256" key="5">
    <source>
        <dbReference type="ARBA" id="ARBA00022741"/>
    </source>
</evidence>
<dbReference type="GO" id="GO:0006355">
    <property type="term" value="P:regulation of DNA-templated transcription"/>
    <property type="evidence" value="ECO:0007669"/>
    <property type="project" value="InterPro"/>
</dbReference>
<dbReference type="SMART" id="SM01080">
    <property type="entry name" value="CHASE2"/>
    <property type="match status" value="1"/>
</dbReference>
<feature type="domain" description="PAS" evidence="14">
    <location>
        <begin position="447"/>
        <end position="516"/>
    </location>
</feature>
<dbReference type="SMART" id="SM00448">
    <property type="entry name" value="REC"/>
    <property type="match status" value="1"/>
</dbReference>
<dbReference type="PRINTS" id="PR00344">
    <property type="entry name" value="BCTRLSENSOR"/>
</dbReference>
<keyword evidence="6" id="KW-0418">Kinase</keyword>
<dbReference type="Gene3D" id="3.30.450.20">
    <property type="entry name" value="PAS domain"/>
    <property type="match status" value="1"/>
</dbReference>
<dbReference type="RefSeq" id="WP_199383397.1">
    <property type="nucleotide sequence ID" value="NZ_JAEMHM010000005.1"/>
</dbReference>
<dbReference type="InterPro" id="IPR007890">
    <property type="entry name" value="CHASE2"/>
</dbReference>
<dbReference type="PANTHER" id="PTHR43065:SF46">
    <property type="entry name" value="C4-DICARBOXYLATE TRANSPORT SENSOR PROTEIN DCTB"/>
    <property type="match status" value="1"/>
</dbReference>
<evidence type="ECO:0000259" key="15">
    <source>
        <dbReference type="PROSITE" id="PS50113"/>
    </source>
</evidence>
<dbReference type="Pfam" id="PF00989">
    <property type="entry name" value="PAS"/>
    <property type="match status" value="1"/>
</dbReference>
<keyword evidence="11" id="KW-0812">Transmembrane</keyword>
<feature type="domain" description="Response regulatory" evidence="13">
    <location>
        <begin position="841"/>
        <end position="956"/>
    </location>
</feature>
<feature type="modified residue" description="4-aspartylphosphate" evidence="9">
    <location>
        <position position="890"/>
    </location>
</feature>
<dbReference type="InterPro" id="IPR003661">
    <property type="entry name" value="HisK_dim/P_dom"/>
</dbReference>
<dbReference type="Proteomes" id="UP000636888">
    <property type="component" value="Unassembled WGS sequence"/>
</dbReference>
<dbReference type="SUPFAM" id="SSF55785">
    <property type="entry name" value="PYP-like sensor domain (PAS domain)"/>
    <property type="match status" value="1"/>
</dbReference>
<proteinExistence type="predicted"/>
<dbReference type="InterPro" id="IPR036890">
    <property type="entry name" value="HATPase_C_sf"/>
</dbReference>
<keyword evidence="5" id="KW-0547">Nucleotide-binding</keyword>
<evidence type="ECO:0000259" key="12">
    <source>
        <dbReference type="PROSITE" id="PS50109"/>
    </source>
</evidence>
<protein>
    <recommendedName>
        <fullName evidence="2">histidine kinase</fullName>
        <ecNumber evidence="2">2.7.13.3</ecNumber>
    </recommendedName>
</protein>
<sequence>MAQSTHKTRLARILLPIALASTLVVSVVYLIHPRFISAANNRTTDAVLSLAYTKPPASPVVIVDVDERSLARYGQWPWSRDLVAKLLGAVQRQGATTVGLDVILAEPDRTSGPEGPGAPGPGREGERGGHDQVLARTLAGGPFVLGCQFLFSDCRSLPQPGPPHAPGIVWIDKAPAPTNSFFTACGVVKSQPLFEAAVAECGFLNAAPDPDGILRRVPLLIRYEERLYPALALAMLLQREGRSQLEVMRRSAGGFELFPGGRSIPLDPRGNLLVRFSRRADAIPRVSAAELLEGNALPGTLRGKVALVGASAAGLEPVYQTPAGALLTHADLHAQVLENLLTGRWVVRGSALPGWEVLAALALAALTALAVARLRLAPSVAASGVLLAVPWAAAVGYFRFQGELLSPLLPNVAVLLNYAVLNVVKSRKSAAVAEEVAENTLVLLKSSEKNLDAIIKAVPDIIFRLDRNGRITFVSPAVVKYTEDSQSLIGKPIFDLVAPEDRPKARYRLNERRTGERATHGLELRLLLGHHGPSAPAYFSISAEGIYAGDAPGAADFVGTQGIMRDITEQKKLEEKLMQAQKMEAIGHLAAGVAHDLNNILVGLVAYPDLLLLDLPPDSPLREKIAPIQRSGQKAAAIVQDLLTLGRRGMKNGDLVHLNQVVADYLGSLEYESAWKEHANITVEQTLAPDLLNVAGSKVHLAKVVMNLLNNAAEAMPAGGTIRVASENRYLDVPYDGYETVPPGEYVCLRIADEGVGIAREDLHHIFEPFFSKKSMRRSGSGLGMTVIWATVKDHGGFLDVRSREGEGTEITIYFPATRKQDEYVSEAHQVVLEQYLGTERILVVDDMPEQLQVAANMLAKLGYAVTALASGEAALEHLGRQQADLVVLDMVMPGGMDGLESYRRMLQISPGQRAIITSGFAEADSIAEALALGVGAYVQKPYTLEKLGMAVRKELDRPRG</sequence>
<keyword evidence="11" id="KW-0472">Membrane</keyword>
<dbReference type="CDD" id="cd00130">
    <property type="entry name" value="PAS"/>
    <property type="match status" value="1"/>
</dbReference>
<dbReference type="SMART" id="SM00388">
    <property type="entry name" value="HisKA"/>
    <property type="match status" value="1"/>
</dbReference>
<feature type="region of interest" description="Disordered" evidence="10">
    <location>
        <begin position="104"/>
        <end position="129"/>
    </location>
</feature>
<keyword evidence="17" id="KW-1185">Reference proteome</keyword>
<evidence type="ECO:0000256" key="7">
    <source>
        <dbReference type="ARBA" id="ARBA00022840"/>
    </source>
</evidence>
<dbReference type="PROSITE" id="PS50113">
    <property type="entry name" value="PAC"/>
    <property type="match status" value="1"/>
</dbReference>
<dbReference type="Pfam" id="PF00072">
    <property type="entry name" value="Response_reg"/>
    <property type="match status" value="1"/>
</dbReference>
<dbReference type="NCBIfam" id="TIGR00229">
    <property type="entry name" value="sensory_box"/>
    <property type="match status" value="1"/>
</dbReference>
<dbReference type="SMART" id="SM00387">
    <property type="entry name" value="HATPase_c"/>
    <property type="match status" value="1"/>
</dbReference>
<evidence type="ECO:0000256" key="8">
    <source>
        <dbReference type="ARBA" id="ARBA00023012"/>
    </source>
</evidence>
<dbReference type="Pfam" id="PF05226">
    <property type="entry name" value="CHASE2"/>
    <property type="match status" value="1"/>
</dbReference>
<dbReference type="PROSITE" id="PS50110">
    <property type="entry name" value="RESPONSE_REGULATORY"/>
    <property type="match status" value="1"/>
</dbReference>
<comment type="caution">
    <text evidence="16">The sequence shown here is derived from an EMBL/GenBank/DDBJ whole genome shotgun (WGS) entry which is preliminary data.</text>
</comment>
<evidence type="ECO:0000256" key="1">
    <source>
        <dbReference type="ARBA" id="ARBA00000085"/>
    </source>
</evidence>
<dbReference type="PANTHER" id="PTHR43065">
    <property type="entry name" value="SENSOR HISTIDINE KINASE"/>
    <property type="match status" value="1"/>
</dbReference>
<dbReference type="SUPFAM" id="SSF52172">
    <property type="entry name" value="CheY-like"/>
    <property type="match status" value="1"/>
</dbReference>
<dbReference type="InterPro" id="IPR036097">
    <property type="entry name" value="HisK_dim/P_sf"/>
</dbReference>
<evidence type="ECO:0000259" key="13">
    <source>
        <dbReference type="PROSITE" id="PS50110"/>
    </source>
</evidence>
<dbReference type="GO" id="GO:0005524">
    <property type="term" value="F:ATP binding"/>
    <property type="evidence" value="ECO:0007669"/>
    <property type="project" value="UniProtKB-KW"/>
</dbReference>
<dbReference type="InterPro" id="IPR000014">
    <property type="entry name" value="PAS"/>
</dbReference>
<name>A0A8J7M0D1_9BACT</name>
<dbReference type="InterPro" id="IPR013767">
    <property type="entry name" value="PAS_fold"/>
</dbReference>
<dbReference type="Gene3D" id="3.30.565.10">
    <property type="entry name" value="Histidine kinase-like ATPase, C-terminal domain"/>
    <property type="match status" value="1"/>
</dbReference>
<evidence type="ECO:0000256" key="9">
    <source>
        <dbReference type="PROSITE-ProRule" id="PRU00169"/>
    </source>
</evidence>
<keyword evidence="7" id="KW-0067">ATP-binding</keyword>
<evidence type="ECO:0000256" key="10">
    <source>
        <dbReference type="SAM" id="MobiDB-lite"/>
    </source>
</evidence>
<evidence type="ECO:0000256" key="6">
    <source>
        <dbReference type="ARBA" id="ARBA00022777"/>
    </source>
</evidence>
<feature type="domain" description="PAC" evidence="15">
    <location>
        <begin position="520"/>
        <end position="579"/>
    </location>
</feature>
<evidence type="ECO:0000256" key="11">
    <source>
        <dbReference type="SAM" id="Phobius"/>
    </source>
</evidence>
<keyword evidence="11" id="KW-1133">Transmembrane helix</keyword>
<dbReference type="Gene3D" id="1.10.287.130">
    <property type="match status" value="1"/>
</dbReference>
<organism evidence="16 17">
    <name type="scientific">Geomesophilobacter sediminis</name>
    <dbReference type="NCBI Taxonomy" id="2798584"/>
    <lineage>
        <taxon>Bacteria</taxon>
        <taxon>Pseudomonadati</taxon>
        <taxon>Thermodesulfobacteriota</taxon>
        <taxon>Desulfuromonadia</taxon>
        <taxon>Geobacterales</taxon>
        <taxon>Geobacteraceae</taxon>
        <taxon>Geomesophilobacter</taxon>
    </lineage>
</organism>
<dbReference type="EC" id="2.7.13.3" evidence="2"/>
<dbReference type="InterPro" id="IPR035965">
    <property type="entry name" value="PAS-like_dom_sf"/>
</dbReference>
<feature type="transmembrane region" description="Helical" evidence="11">
    <location>
        <begin position="12"/>
        <end position="32"/>
    </location>
</feature>
<dbReference type="GO" id="GO:0000155">
    <property type="term" value="F:phosphorelay sensor kinase activity"/>
    <property type="evidence" value="ECO:0007669"/>
    <property type="project" value="InterPro"/>
</dbReference>
<dbReference type="CDD" id="cd00156">
    <property type="entry name" value="REC"/>
    <property type="match status" value="1"/>
</dbReference>
<dbReference type="Gene3D" id="3.40.50.2300">
    <property type="match status" value="1"/>
</dbReference>
<dbReference type="InterPro" id="IPR000700">
    <property type="entry name" value="PAS-assoc_C"/>
</dbReference>
<dbReference type="InterPro" id="IPR003594">
    <property type="entry name" value="HATPase_dom"/>
</dbReference>
<dbReference type="EMBL" id="JAEMHM010000005">
    <property type="protein sequence ID" value="MBJ6724557.1"/>
    <property type="molecule type" value="Genomic_DNA"/>
</dbReference>
<dbReference type="InterPro" id="IPR004358">
    <property type="entry name" value="Sig_transdc_His_kin-like_C"/>
</dbReference>
<keyword evidence="8" id="KW-0902">Two-component regulatory system</keyword>
<dbReference type="InterPro" id="IPR005467">
    <property type="entry name" value="His_kinase_dom"/>
</dbReference>
<evidence type="ECO:0000313" key="16">
    <source>
        <dbReference type="EMBL" id="MBJ6724557.1"/>
    </source>
</evidence>
<dbReference type="SMART" id="SM00091">
    <property type="entry name" value="PAS"/>
    <property type="match status" value="1"/>
</dbReference>
<feature type="domain" description="Histidine kinase" evidence="12">
    <location>
        <begin position="592"/>
        <end position="819"/>
    </location>
</feature>
<dbReference type="AlphaFoldDB" id="A0A8J7M0D1"/>
<evidence type="ECO:0000313" key="17">
    <source>
        <dbReference type="Proteomes" id="UP000636888"/>
    </source>
</evidence>
<gene>
    <name evidence="16" type="ORF">JFN93_07555</name>
</gene>